<dbReference type="InterPro" id="IPR011032">
    <property type="entry name" value="GroES-like_sf"/>
</dbReference>
<dbReference type="AlphaFoldDB" id="A0A3D8T7U7"/>
<keyword evidence="2" id="KW-0560">Oxidoreductase</keyword>
<dbReference type="SUPFAM" id="SSF51735">
    <property type="entry name" value="NAD(P)-binding Rossmann-fold domains"/>
    <property type="match status" value="1"/>
</dbReference>
<gene>
    <name evidence="4" type="ORF">DSM5745_01390</name>
</gene>
<keyword evidence="5" id="KW-1185">Reference proteome</keyword>
<dbReference type="InterPro" id="IPR036291">
    <property type="entry name" value="NAD(P)-bd_dom_sf"/>
</dbReference>
<evidence type="ECO:0000313" key="5">
    <source>
        <dbReference type="Proteomes" id="UP000256690"/>
    </source>
</evidence>
<dbReference type="GO" id="GO:0016651">
    <property type="term" value="F:oxidoreductase activity, acting on NAD(P)H"/>
    <property type="evidence" value="ECO:0007669"/>
    <property type="project" value="InterPro"/>
</dbReference>
<dbReference type="Proteomes" id="UP000256690">
    <property type="component" value="Unassembled WGS sequence"/>
</dbReference>
<accession>A0A3D8T7U7</accession>
<dbReference type="Gene3D" id="3.90.180.10">
    <property type="entry name" value="Medium-chain alcohol dehydrogenases, catalytic domain"/>
    <property type="match status" value="1"/>
</dbReference>
<dbReference type="InterPro" id="IPR047122">
    <property type="entry name" value="Trans-enoyl_RdTase-like"/>
</dbReference>
<dbReference type="PANTHER" id="PTHR45348">
    <property type="entry name" value="HYPOTHETICAL OXIDOREDUCTASE (EUROFUNG)"/>
    <property type="match status" value="1"/>
</dbReference>
<dbReference type="STRING" id="1810919.A0A3D8T7U7"/>
<dbReference type="Pfam" id="PF08240">
    <property type="entry name" value="ADH_N"/>
    <property type="match status" value="1"/>
</dbReference>
<organism evidence="4 5">
    <name type="scientific">Aspergillus mulundensis</name>
    <dbReference type="NCBI Taxonomy" id="1810919"/>
    <lineage>
        <taxon>Eukaryota</taxon>
        <taxon>Fungi</taxon>
        <taxon>Dikarya</taxon>
        <taxon>Ascomycota</taxon>
        <taxon>Pezizomycotina</taxon>
        <taxon>Eurotiomycetes</taxon>
        <taxon>Eurotiomycetidae</taxon>
        <taxon>Eurotiales</taxon>
        <taxon>Aspergillaceae</taxon>
        <taxon>Aspergillus</taxon>
        <taxon>Aspergillus subgen. Nidulantes</taxon>
    </lineage>
</organism>
<evidence type="ECO:0000256" key="2">
    <source>
        <dbReference type="ARBA" id="ARBA00023002"/>
    </source>
</evidence>
<evidence type="ECO:0000313" key="4">
    <source>
        <dbReference type="EMBL" id="RDW94068.1"/>
    </source>
</evidence>
<sequence length="420" mass="45437">MATTVSTIVQQEHVHTLSSNLSEYPHEQEKQPVQVNIQLFQKALLLQAVREAYTLVTDHEVPALAHPDEILIKVAAVGLNPVDWKAPAFNFGIPGLPWVFGRDLAGIVVKTSSSHSPSSCIQVGDLVLVPSTDYRDIRKAAFQEYAVASQHNAAKIPQNISIHQGACVGVAYVAAALALGVCFGLDFSAATAAAGPNLVHILGGIDKSTVPEDIAGECFQVGEAQHVRQGEWIAIWGASTTTGYIMTQLAKQCRLKVICVADVSRHGRTLHEAGADLLVDRFDEKRAIEIIRGVTGGRLRYALDMVGRETATILQEALCTNPDSPQAHLLGLTGMPKERHPRIRYHSVPIKLFHICEPVAEGLMRWLECLLETGALTPPELIVRNDGLAGVNDALNMLRDGSASNRRIVIDLDGSGDSRT</sequence>
<dbReference type="PANTHER" id="PTHR45348:SF2">
    <property type="entry name" value="ZINC-TYPE ALCOHOL DEHYDROGENASE-LIKE PROTEIN C2E1P3.01"/>
    <property type="match status" value="1"/>
</dbReference>
<dbReference type="Gene3D" id="3.40.50.720">
    <property type="entry name" value="NAD(P)-binding Rossmann-like Domain"/>
    <property type="match status" value="1"/>
</dbReference>
<dbReference type="RefSeq" id="XP_026609251.1">
    <property type="nucleotide sequence ID" value="XM_026743406.1"/>
</dbReference>
<comment type="caution">
    <text evidence="4">The sequence shown here is derived from an EMBL/GenBank/DDBJ whole genome shotgun (WGS) entry which is preliminary data.</text>
</comment>
<dbReference type="InterPro" id="IPR020843">
    <property type="entry name" value="ER"/>
</dbReference>
<feature type="domain" description="Enoyl reductase (ER)" evidence="3">
    <location>
        <begin position="48"/>
        <end position="410"/>
    </location>
</feature>
<dbReference type="InterPro" id="IPR013154">
    <property type="entry name" value="ADH-like_N"/>
</dbReference>
<evidence type="ECO:0000256" key="1">
    <source>
        <dbReference type="ARBA" id="ARBA00008072"/>
    </source>
</evidence>
<dbReference type="OrthoDB" id="10257049at2759"/>
<proteinExistence type="inferred from homology"/>
<dbReference type="SUPFAM" id="SSF50129">
    <property type="entry name" value="GroES-like"/>
    <property type="match status" value="1"/>
</dbReference>
<dbReference type="SMART" id="SM00829">
    <property type="entry name" value="PKS_ER"/>
    <property type="match status" value="1"/>
</dbReference>
<dbReference type="CDD" id="cd08249">
    <property type="entry name" value="enoyl_reductase_like"/>
    <property type="match status" value="1"/>
</dbReference>
<evidence type="ECO:0000259" key="3">
    <source>
        <dbReference type="SMART" id="SM00829"/>
    </source>
</evidence>
<dbReference type="EMBL" id="PVWQ01000001">
    <property type="protein sequence ID" value="RDW94068.1"/>
    <property type="molecule type" value="Genomic_DNA"/>
</dbReference>
<name>A0A3D8T7U7_9EURO</name>
<reference evidence="4 5" key="1">
    <citation type="journal article" date="2018" name="IMA Fungus">
        <title>IMA Genome-F 9: Draft genome sequence of Annulohypoxylon stygium, Aspergillus mulundensis, Berkeleyomyces basicola (syn. Thielaviopsis basicola), Ceratocystis smalleyi, two Cercospora beticola strains, Coleophoma cylindrospora, Fusarium fracticaudum, Phialophora cf. hyalina, and Morchella septimelata.</title>
        <authorList>
            <person name="Wingfield B.D."/>
            <person name="Bills G.F."/>
            <person name="Dong Y."/>
            <person name="Huang W."/>
            <person name="Nel W.J."/>
            <person name="Swalarsk-Parry B.S."/>
            <person name="Vaghefi N."/>
            <person name="Wilken P.M."/>
            <person name="An Z."/>
            <person name="de Beer Z.W."/>
            <person name="De Vos L."/>
            <person name="Chen L."/>
            <person name="Duong T.A."/>
            <person name="Gao Y."/>
            <person name="Hammerbacher A."/>
            <person name="Kikkert J.R."/>
            <person name="Li Y."/>
            <person name="Li H."/>
            <person name="Li K."/>
            <person name="Li Q."/>
            <person name="Liu X."/>
            <person name="Ma X."/>
            <person name="Naidoo K."/>
            <person name="Pethybridge S.J."/>
            <person name="Sun J."/>
            <person name="Steenkamp E.T."/>
            <person name="van der Nest M.A."/>
            <person name="van Wyk S."/>
            <person name="Wingfield M.J."/>
            <person name="Xiong C."/>
            <person name="Yue Q."/>
            <person name="Zhang X."/>
        </authorList>
    </citation>
    <scope>NUCLEOTIDE SEQUENCE [LARGE SCALE GENOMIC DNA]</scope>
    <source>
        <strain evidence="4 5">DSM 5745</strain>
    </source>
</reference>
<protein>
    <submittedName>
        <fullName evidence="4">Oxidoreductase, zinc-binding dehydrogenase family</fullName>
    </submittedName>
</protein>
<dbReference type="GeneID" id="38111760"/>
<comment type="similarity">
    <text evidence="1">Belongs to the zinc-containing alcohol dehydrogenase family.</text>
</comment>